<dbReference type="EMBL" id="JAEFBK010000007">
    <property type="protein sequence ID" value="KAG7585948.1"/>
    <property type="molecule type" value="Genomic_DNA"/>
</dbReference>
<evidence type="ECO:0000313" key="2">
    <source>
        <dbReference type="EMBL" id="KAG7585948.1"/>
    </source>
</evidence>
<dbReference type="PANTHER" id="PTHR31861:SF16">
    <property type="entry name" value="DUF577 DOMAIN-CONTAINING PROTEIN-RELATED"/>
    <property type="match status" value="1"/>
</dbReference>
<dbReference type="Proteomes" id="UP000694240">
    <property type="component" value="Chromosome 7"/>
</dbReference>
<evidence type="ECO:0000259" key="1">
    <source>
        <dbReference type="Pfam" id="PF04510"/>
    </source>
</evidence>
<sequence>MEKQKTPTMQPTSEEFHKAAFKLLANPHIKPTVEFITALTKPRKYQEDRKFFRFCVANYPGCFSVKLMRVCASKEPRVSYEIRESAMRFLHGIFITEEASMDFEVVQVFSSLLISCLEEQVISETSFKTLCLLVKRVAFEKFTIQETTWHGLLEFILSRAEPEFAKAVFVFKSLSMPLDEEEFLIPLMENLLPAILKRLGDNEEESSSQWGLAFVGGFCAAVHLLETTRVALVENLASMMLKSVNRRMELGFLLKALRDLEIAIVEQLWWYCTTEFKFVLGLIQRIDAIITEQTAKNVLQRIKMVVKKKMLEYVGEIDNGDEDWLNQRH</sequence>
<accession>A0A8T2BF90</accession>
<dbReference type="Pfam" id="PF04510">
    <property type="entry name" value="DUF577"/>
    <property type="match status" value="1"/>
</dbReference>
<feature type="domain" description="DUF577" evidence="1">
    <location>
        <begin position="110"/>
        <end position="273"/>
    </location>
</feature>
<dbReference type="AlphaFoldDB" id="A0A8T2BF90"/>
<reference evidence="2 3" key="1">
    <citation type="submission" date="2020-12" db="EMBL/GenBank/DDBJ databases">
        <title>Concerted genomic and epigenomic changes stabilize Arabidopsis allopolyploids.</title>
        <authorList>
            <person name="Chen Z."/>
        </authorList>
    </citation>
    <scope>NUCLEOTIDE SEQUENCE [LARGE SCALE GENOMIC DNA]</scope>
    <source>
        <strain evidence="2">Allo738</strain>
        <tissue evidence="2">Leaf</tissue>
    </source>
</reference>
<dbReference type="InterPro" id="IPR007598">
    <property type="entry name" value="DUF577"/>
</dbReference>
<organism evidence="2 3">
    <name type="scientific">Arabidopsis thaliana x Arabidopsis arenosa</name>
    <dbReference type="NCBI Taxonomy" id="1240361"/>
    <lineage>
        <taxon>Eukaryota</taxon>
        <taxon>Viridiplantae</taxon>
        <taxon>Streptophyta</taxon>
        <taxon>Embryophyta</taxon>
        <taxon>Tracheophyta</taxon>
        <taxon>Spermatophyta</taxon>
        <taxon>Magnoliopsida</taxon>
        <taxon>eudicotyledons</taxon>
        <taxon>Gunneridae</taxon>
        <taxon>Pentapetalae</taxon>
        <taxon>rosids</taxon>
        <taxon>malvids</taxon>
        <taxon>Brassicales</taxon>
        <taxon>Brassicaceae</taxon>
        <taxon>Camelineae</taxon>
        <taxon>Arabidopsis</taxon>
    </lineage>
</organism>
<proteinExistence type="predicted"/>
<name>A0A8T2BF90_9BRAS</name>
<dbReference type="PANTHER" id="PTHR31861">
    <property type="entry name" value="OS10G0507500 PROTEIN"/>
    <property type="match status" value="1"/>
</dbReference>
<protein>
    <submittedName>
        <fullName evidence="2">Armadillo-type fold</fullName>
    </submittedName>
</protein>
<evidence type="ECO:0000313" key="3">
    <source>
        <dbReference type="Proteomes" id="UP000694240"/>
    </source>
</evidence>
<comment type="caution">
    <text evidence="2">The sequence shown here is derived from an EMBL/GenBank/DDBJ whole genome shotgun (WGS) entry which is preliminary data.</text>
</comment>
<keyword evidence="3" id="KW-1185">Reference proteome</keyword>
<gene>
    <name evidence="2" type="ORF">ISN45_Aa02g012950</name>
</gene>